<dbReference type="InterPro" id="IPR032710">
    <property type="entry name" value="NTF2-like_dom_sf"/>
</dbReference>
<keyword evidence="1" id="KW-0732">Signal</keyword>
<dbReference type="Gene3D" id="3.10.450.50">
    <property type="match status" value="1"/>
</dbReference>
<keyword evidence="4" id="KW-1185">Reference proteome</keyword>
<evidence type="ECO:0000313" key="3">
    <source>
        <dbReference type="EMBL" id="KAA5541618.1"/>
    </source>
</evidence>
<organism evidence="3 4">
    <name type="scientific">Adhaeribacter rhizoryzae</name>
    <dbReference type="NCBI Taxonomy" id="2607907"/>
    <lineage>
        <taxon>Bacteria</taxon>
        <taxon>Pseudomonadati</taxon>
        <taxon>Bacteroidota</taxon>
        <taxon>Cytophagia</taxon>
        <taxon>Cytophagales</taxon>
        <taxon>Hymenobacteraceae</taxon>
        <taxon>Adhaeribacter</taxon>
    </lineage>
</organism>
<feature type="signal peptide" evidence="1">
    <location>
        <begin position="1"/>
        <end position="19"/>
    </location>
</feature>
<evidence type="ECO:0000313" key="4">
    <source>
        <dbReference type="Proteomes" id="UP000323426"/>
    </source>
</evidence>
<dbReference type="AlphaFoldDB" id="A0A5M6D2C0"/>
<proteinExistence type="predicted"/>
<sequence length="142" mass="15199">MKSLLLACLLFLTVTVASVAQTADEKAVAVAVTKLKSAMLDPTKSNLNAIAMAELTYGHSNGLIEDKAAFMENLLSGKSDFVKIDLTDQTVKVAGNSAWVRHTLSADTKNSGVPGTTKLSVLLVWQKVQGQWKLLARQAVKV</sequence>
<evidence type="ECO:0000256" key="1">
    <source>
        <dbReference type="SAM" id="SignalP"/>
    </source>
</evidence>
<feature type="domain" description="DUF4440" evidence="2">
    <location>
        <begin position="33"/>
        <end position="134"/>
    </location>
</feature>
<dbReference type="RefSeq" id="WP_150091508.1">
    <property type="nucleotide sequence ID" value="NZ_VWSF01000021.1"/>
</dbReference>
<gene>
    <name evidence="3" type="ORF">F0145_20620</name>
</gene>
<feature type="chain" id="PRO_5024401381" evidence="1">
    <location>
        <begin position="20"/>
        <end position="142"/>
    </location>
</feature>
<dbReference type="SUPFAM" id="SSF54427">
    <property type="entry name" value="NTF2-like"/>
    <property type="match status" value="1"/>
</dbReference>
<accession>A0A5M6D2C0</accession>
<evidence type="ECO:0000259" key="2">
    <source>
        <dbReference type="Pfam" id="PF14534"/>
    </source>
</evidence>
<comment type="caution">
    <text evidence="3">The sequence shown here is derived from an EMBL/GenBank/DDBJ whole genome shotgun (WGS) entry which is preliminary data.</text>
</comment>
<dbReference type="Pfam" id="PF14534">
    <property type="entry name" value="DUF4440"/>
    <property type="match status" value="1"/>
</dbReference>
<dbReference type="InterPro" id="IPR027843">
    <property type="entry name" value="DUF4440"/>
</dbReference>
<protein>
    <submittedName>
        <fullName evidence="3">Nuclear transport factor 2 family protein</fullName>
    </submittedName>
</protein>
<name>A0A5M6D2C0_9BACT</name>
<reference evidence="3 4" key="1">
    <citation type="submission" date="2019-09" db="EMBL/GenBank/DDBJ databases">
        <title>Genome sequence and assembly of Adhaeribacter sp.</title>
        <authorList>
            <person name="Chhetri G."/>
        </authorList>
    </citation>
    <scope>NUCLEOTIDE SEQUENCE [LARGE SCALE GENOMIC DNA]</scope>
    <source>
        <strain evidence="3 4">DK36</strain>
    </source>
</reference>
<dbReference type="Proteomes" id="UP000323426">
    <property type="component" value="Unassembled WGS sequence"/>
</dbReference>
<dbReference type="EMBL" id="VWSF01000021">
    <property type="protein sequence ID" value="KAA5541618.1"/>
    <property type="molecule type" value="Genomic_DNA"/>
</dbReference>